<dbReference type="Gene3D" id="3.40.50.1110">
    <property type="entry name" value="SGNH hydrolase"/>
    <property type="match status" value="1"/>
</dbReference>
<comment type="caution">
    <text evidence="1">The sequence shown here is derived from an EMBL/GenBank/DDBJ whole genome shotgun (WGS) entry which is preliminary data.</text>
</comment>
<dbReference type="NCBIfam" id="TIGR01681">
    <property type="entry name" value="HAD-SF-IIIC"/>
    <property type="match status" value="1"/>
</dbReference>
<keyword evidence="2" id="KW-1185">Reference proteome</keyword>
<dbReference type="InterPro" id="IPR010037">
    <property type="entry name" value="FkbH_domain"/>
</dbReference>
<proteinExistence type="predicted"/>
<gene>
    <name evidence="1" type="ORF">GCM10007870_15240</name>
</gene>
<organism evidence="1 2">
    <name type="scientific">Gluconobacter kondonii</name>
    <dbReference type="NCBI Taxonomy" id="941463"/>
    <lineage>
        <taxon>Bacteria</taxon>
        <taxon>Pseudomonadati</taxon>
        <taxon>Pseudomonadota</taxon>
        <taxon>Alphaproteobacteria</taxon>
        <taxon>Acetobacterales</taxon>
        <taxon>Acetobacteraceae</taxon>
        <taxon>Gluconobacter</taxon>
    </lineage>
</organism>
<evidence type="ECO:0000313" key="2">
    <source>
        <dbReference type="Proteomes" id="UP001156629"/>
    </source>
</evidence>
<dbReference type="Gene3D" id="3.40.50.1000">
    <property type="entry name" value="HAD superfamily/HAD-like"/>
    <property type="match status" value="1"/>
</dbReference>
<reference evidence="2" key="1">
    <citation type="journal article" date="2019" name="Int. J. Syst. Evol. Microbiol.">
        <title>The Global Catalogue of Microorganisms (GCM) 10K type strain sequencing project: providing services to taxonomists for standard genome sequencing and annotation.</title>
        <authorList>
            <consortium name="The Broad Institute Genomics Platform"/>
            <consortium name="The Broad Institute Genome Sequencing Center for Infectious Disease"/>
            <person name="Wu L."/>
            <person name="Ma J."/>
        </authorList>
    </citation>
    <scope>NUCLEOTIDE SEQUENCE [LARGE SCALE GENOMIC DNA]</scope>
    <source>
        <strain evidence="2">NBRC 3266</strain>
    </source>
</reference>
<dbReference type="NCBIfam" id="TIGR01686">
    <property type="entry name" value="FkbH"/>
    <property type="match status" value="1"/>
</dbReference>
<dbReference type="SUPFAM" id="SSF56784">
    <property type="entry name" value="HAD-like"/>
    <property type="match status" value="1"/>
</dbReference>
<dbReference type="InterPro" id="IPR036514">
    <property type="entry name" value="SGNH_hydro_sf"/>
</dbReference>
<name>A0ABQ5WR18_9PROT</name>
<dbReference type="InterPro" id="IPR010033">
    <property type="entry name" value="HAD_SF_ppase_IIIC"/>
</dbReference>
<dbReference type="InterPro" id="IPR023214">
    <property type="entry name" value="HAD_sf"/>
</dbReference>
<accession>A0ABQ5WR18</accession>
<sequence length="637" mass="70253">MSTPQLAWLPDPTVTTKGHLWDQRLSQAKDAAPDWDTLLDLARYNLNFMRTMKLDRVLTRQFPEPPAHLSVKPVRLALLGSSTINHLVPSLRVAALRHGIWLTVHTGEYGSYRQELGQDDEALKEFAPTLILLLLDARHIAGFLPRNADQATADMACQEVVESLLPECWREAKSRYGCPVLQTSFLPVFPRLMGSAEALLPSSSANFITRINSLLAASCHKHGAIFVDLAAEATQYGLEAWYDPSLWWRAKQEIAPGAAPAFGELVGRSLAALAGRSSKCLVLDLDNTLWGGVIGDDGLDGIELGQGSPLGEAFVALQDFALRLSRRGVVLAVCSKNDEVNARLPFQKHPEMILREKDIGCFVANWNDKAENIREIASRLNIGLDSIVFVDDNPFERSRVREALPMVNVPEIPEDPTLVPDAVAAAGYFDLIELSAEDLNRSDQYQANLQRQSLQESATDLDSYLNGLDMTLIYGAFNSTNLSRITQLINKSNQFNLTTRRYSQDDLTALMADDTAFGLWFRLTDRFGDNGLIAVVIGRDAAEGIVDIDTWLMSCRVLGRGVEEATLSVIAAQARARGAIALRGTYLPTLKNSMVADMYSRLGFTLLEDRGIEGKSYILPLAEWMPAATSITLSSEF</sequence>
<dbReference type="InterPro" id="IPR036412">
    <property type="entry name" value="HAD-like_sf"/>
</dbReference>
<evidence type="ECO:0000313" key="1">
    <source>
        <dbReference type="EMBL" id="GLQ65940.1"/>
    </source>
</evidence>
<protein>
    <submittedName>
        <fullName evidence="1">Methoxymalonyl-ACP biosynthesis protein FkbH</fullName>
    </submittedName>
</protein>
<dbReference type="Proteomes" id="UP001156629">
    <property type="component" value="Unassembled WGS sequence"/>
</dbReference>
<dbReference type="EMBL" id="BSNV01000006">
    <property type="protein sequence ID" value="GLQ65940.1"/>
    <property type="molecule type" value="Genomic_DNA"/>
</dbReference>